<evidence type="ECO:0008006" key="3">
    <source>
        <dbReference type="Google" id="ProtNLM"/>
    </source>
</evidence>
<keyword evidence="2" id="KW-1185">Reference proteome</keyword>
<dbReference type="Proteomes" id="UP000631670">
    <property type="component" value="Unassembled WGS sequence"/>
</dbReference>
<organism evidence="1 2">
    <name type="scientific">Amycolatopsis lexingtonensis</name>
    <dbReference type="NCBI Taxonomy" id="218822"/>
    <lineage>
        <taxon>Bacteria</taxon>
        <taxon>Bacillati</taxon>
        <taxon>Actinomycetota</taxon>
        <taxon>Actinomycetes</taxon>
        <taxon>Pseudonocardiales</taxon>
        <taxon>Pseudonocardiaceae</taxon>
        <taxon>Amycolatopsis</taxon>
    </lineage>
</organism>
<dbReference type="PANTHER" id="PTHR35526:SF3">
    <property type="entry name" value="ANTI-SIGMA-F FACTOR RSBW"/>
    <property type="match status" value="1"/>
</dbReference>
<evidence type="ECO:0000313" key="1">
    <source>
        <dbReference type="EMBL" id="MBE1493398.1"/>
    </source>
</evidence>
<dbReference type="InterPro" id="IPR036890">
    <property type="entry name" value="HATPase_C_sf"/>
</dbReference>
<accession>A0ABR9HR39</accession>
<dbReference type="PANTHER" id="PTHR35526">
    <property type="entry name" value="ANTI-SIGMA-F FACTOR RSBW-RELATED"/>
    <property type="match status" value="1"/>
</dbReference>
<dbReference type="CDD" id="cd16936">
    <property type="entry name" value="HATPase_RsbW-like"/>
    <property type="match status" value="1"/>
</dbReference>
<proteinExistence type="predicted"/>
<dbReference type="RefSeq" id="WP_086865334.1">
    <property type="nucleotide sequence ID" value="NZ_JADBEG010000001.1"/>
</dbReference>
<dbReference type="InterPro" id="IPR050267">
    <property type="entry name" value="Anti-sigma-factor_SerPK"/>
</dbReference>
<name>A0ABR9HR39_9PSEU</name>
<dbReference type="InterPro" id="IPR036513">
    <property type="entry name" value="STAS_dom_sf"/>
</dbReference>
<comment type="caution">
    <text evidence="1">The sequence shown here is derived from an EMBL/GenBank/DDBJ whole genome shotgun (WGS) entry which is preliminary data.</text>
</comment>
<dbReference type="EMBL" id="JADBEG010000001">
    <property type="protein sequence ID" value="MBE1493398.1"/>
    <property type="molecule type" value="Genomic_DNA"/>
</dbReference>
<sequence>MLARHPTVWLVPREGAIASASVGGVLDHTTYPRLRDRLFEFAADAEGAVVVDVGRLEIRDRELARVFTLAALRAADWPAVPFAVVTDRPEQRKALAARGGVAVYRDFATAEAAVKRPARRRAEQVLDRTTRASARARGFVEGVCAEWLLPGLAENAALIATEFVENTLRHTDSAPRLRVELRRDGLGIAVADDNAWPAVLHEKLDVLEAGLGLRMVAKVARSWGSSRVWSGGKVVWAVLARP</sequence>
<evidence type="ECO:0000313" key="2">
    <source>
        <dbReference type="Proteomes" id="UP000631670"/>
    </source>
</evidence>
<reference evidence="1 2" key="1">
    <citation type="submission" date="2020-10" db="EMBL/GenBank/DDBJ databases">
        <title>Sequencing the genomes of 1000 actinobacteria strains.</title>
        <authorList>
            <person name="Klenk H.-P."/>
        </authorList>
    </citation>
    <scope>NUCLEOTIDE SEQUENCE [LARGE SCALE GENOMIC DNA]</scope>
    <source>
        <strain evidence="1 2">DSM 44653</strain>
    </source>
</reference>
<dbReference type="Gene3D" id="3.30.565.10">
    <property type="entry name" value="Histidine kinase-like ATPase, C-terminal domain"/>
    <property type="match status" value="1"/>
</dbReference>
<protein>
    <recommendedName>
        <fullName evidence="3">STAS domain-containing protein</fullName>
    </recommendedName>
</protein>
<gene>
    <name evidence="1" type="ORF">H4696_000498</name>
</gene>
<dbReference type="Gene3D" id="3.30.750.24">
    <property type="entry name" value="STAS domain"/>
    <property type="match status" value="1"/>
</dbReference>